<dbReference type="InterPro" id="IPR029058">
    <property type="entry name" value="AB_hydrolase_fold"/>
</dbReference>
<dbReference type="Gene3D" id="3.40.50.1820">
    <property type="entry name" value="alpha/beta hydrolase"/>
    <property type="match status" value="2"/>
</dbReference>
<dbReference type="InterPro" id="IPR005152">
    <property type="entry name" value="Lipase_secreted"/>
</dbReference>
<keyword evidence="2" id="KW-1185">Reference proteome</keyword>
<protein>
    <submittedName>
        <fullName evidence="1">Secretory lipase family protein</fullName>
    </submittedName>
</protein>
<dbReference type="GO" id="GO:0016042">
    <property type="term" value="P:lipid catabolic process"/>
    <property type="evidence" value="ECO:0007669"/>
    <property type="project" value="InterPro"/>
</dbReference>
<dbReference type="AlphaFoldDB" id="F3L5G7"/>
<dbReference type="eggNOG" id="COG1506">
    <property type="taxonomic scope" value="Bacteria"/>
</dbReference>
<organism evidence="1 2">
    <name type="scientific">Aequoribacter fuscus</name>
    <dbReference type="NCBI Taxonomy" id="2518989"/>
    <lineage>
        <taxon>Bacteria</taxon>
        <taxon>Pseudomonadati</taxon>
        <taxon>Pseudomonadota</taxon>
        <taxon>Gammaproteobacteria</taxon>
        <taxon>Cellvibrionales</taxon>
        <taxon>Halieaceae</taxon>
        <taxon>Aequoribacter</taxon>
    </lineage>
</organism>
<dbReference type="PANTHER" id="PTHR34853">
    <property type="match status" value="1"/>
</dbReference>
<dbReference type="PIRSF" id="PIRSF029171">
    <property type="entry name" value="Esterase_LipA"/>
    <property type="match status" value="1"/>
</dbReference>
<reference evidence="1 2" key="1">
    <citation type="journal article" date="2011" name="J. Bacteriol.">
        <title>Genome sequence of strain IMCC3088, a proteorhodopsin-containing marine bacterium belonging to the OM60/NOR5 clade.</title>
        <authorList>
            <person name="Jang Y."/>
            <person name="Oh H.M."/>
            <person name="Kang I."/>
            <person name="Lee K."/>
            <person name="Yang S.J."/>
            <person name="Cho J.C."/>
        </authorList>
    </citation>
    <scope>NUCLEOTIDE SEQUENCE [LARGE SCALE GENOMIC DNA]</scope>
    <source>
        <strain evidence="1 2">IMCC3088</strain>
    </source>
</reference>
<dbReference type="Pfam" id="PF03583">
    <property type="entry name" value="LIP"/>
    <property type="match status" value="1"/>
</dbReference>
<dbReference type="Proteomes" id="UP000005615">
    <property type="component" value="Unassembled WGS sequence"/>
</dbReference>
<proteinExistence type="predicted"/>
<dbReference type="PANTHER" id="PTHR34853:SF1">
    <property type="entry name" value="LIPASE 5"/>
    <property type="match status" value="1"/>
</dbReference>
<accession>F3L5G7</accession>
<sequence length="333" mass="35998">MLYTSTDGISNDRIVPVSGALYLPKGEPPASGWPLLAWTHGTVGIADSCAPSWDGRQAQDEAYLNHFLTHGFAIVASDYQGLGTEGTHPYLASRSAAYSNLDIIRAAQRAPFSVSNDVILIGQSQGAGAAVASAGYASTYAPELSVIGVVATGVPFFVPAIFEAMERLRNPSKPDPLLGYSFFAMTLTEQLDAEFSMSAYVSEKAMPIAARVDDLCYREMKELVTEAALTYSESFDESPRQALFKSFEAMSYPKFALDVPIFVGTGGLDRDTPPKMQRMLINKMCEAGTAVVSKFYPDLDHRGVVPGATADVLNFVQDRFLGIEIETTCDQSH</sequence>
<dbReference type="GO" id="GO:0004806">
    <property type="term" value="F:triacylglycerol lipase activity"/>
    <property type="evidence" value="ECO:0007669"/>
    <property type="project" value="InterPro"/>
</dbReference>
<gene>
    <name evidence="1" type="ORF">IMCC3088_130</name>
</gene>
<dbReference type="SUPFAM" id="SSF53474">
    <property type="entry name" value="alpha/beta-Hydrolases"/>
    <property type="match status" value="1"/>
</dbReference>
<dbReference type="EMBL" id="AEIG01000111">
    <property type="protein sequence ID" value="EGG28421.1"/>
    <property type="molecule type" value="Genomic_DNA"/>
</dbReference>
<dbReference type="STRING" id="2518989.IMCC3088_130"/>
<evidence type="ECO:0000313" key="2">
    <source>
        <dbReference type="Proteomes" id="UP000005615"/>
    </source>
</evidence>
<evidence type="ECO:0000313" key="1">
    <source>
        <dbReference type="EMBL" id="EGG28421.1"/>
    </source>
</evidence>
<comment type="caution">
    <text evidence="1">The sequence shown here is derived from an EMBL/GenBank/DDBJ whole genome shotgun (WGS) entry which is preliminary data.</text>
</comment>
<name>F3L5G7_9GAMM</name>